<organism evidence="1">
    <name type="scientific">uncultured Caudovirales phage</name>
    <dbReference type="NCBI Taxonomy" id="2100421"/>
    <lineage>
        <taxon>Viruses</taxon>
        <taxon>Duplodnaviria</taxon>
        <taxon>Heunggongvirae</taxon>
        <taxon>Uroviricota</taxon>
        <taxon>Caudoviricetes</taxon>
        <taxon>Peduoviridae</taxon>
        <taxon>Maltschvirus</taxon>
        <taxon>Maltschvirus maltsch</taxon>
    </lineage>
</organism>
<sequence>MFETLVDQLVKVTLTNQPVKTEFYNGTLFVRTITEAQARQVFHRLSKQFGVGKVIVSPIGDTGEFAFDIL</sequence>
<name>A0A6J5LBV1_9CAUD</name>
<evidence type="ECO:0000313" key="1">
    <source>
        <dbReference type="EMBL" id="CAB4129189.1"/>
    </source>
</evidence>
<proteinExistence type="predicted"/>
<reference evidence="1" key="1">
    <citation type="submission" date="2020-04" db="EMBL/GenBank/DDBJ databases">
        <authorList>
            <person name="Chiriac C."/>
            <person name="Salcher M."/>
            <person name="Ghai R."/>
            <person name="Kavagutti S V."/>
        </authorList>
    </citation>
    <scope>NUCLEOTIDE SEQUENCE</scope>
</reference>
<dbReference type="EMBL" id="LR796233">
    <property type="protein sequence ID" value="CAB4129189.1"/>
    <property type="molecule type" value="Genomic_DNA"/>
</dbReference>
<accession>A0A6J5LBV1</accession>
<gene>
    <name evidence="1" type="ORF">UFOVP112_287</name>
</gene>
<protein>
    <submittedName>
        <fullName evidence="1">Uncharacterized protein</fullName>
    </submittedName>
</protein>